<keyword evidence="4" id="KW-1185">Reference proteome</keyword>
<dbReference type="Pfam" id="PF04784">
    <property type="entry name" value="DUF547"/>
    <property type="match status" value="1"/>
</dbReference>
<feature type="signal peptide" evidence="1">
    <location>
        <begin position="1"/>
        <end position="22"/>
    </location>
</feature>
<evidence type="ECO:0000256" key="1">
    <source>
        <dbReference type="SAM" id="SignalP"/>
    </source>
</evidence>
<dbReference type="EMBL" id="CP053084">
    <property type="protein sequence ID" value="QJR28756.1"/>
    <property type="molecule type" value="Genomic_DNA"/>
</dbReference>
<organism evidence="3 4">
    <name type="scientific">Limnobacter profundi</name>
    <dbReference type="NCBI Taxonomy" id="2732163"/>
    <lineage>
        <taxon>Bacteria</taxon>
        <taxon>Pseudomonadati</taxon>
        <taxon>Pseudomonadota</taxon>
        <taxon>Betaproteobacteria</taxon>
        <taxon>Burkholderiales</taxon>
        <taxon>Burkholderiaceae</taxon>
        <taxon>Limnobacter</taxon>
    </lineage>
</organism>
<dbReference type="InterPro" id="IPR006869">
    <property type="entry name" value="DUF547"/>
</dbReference>
<keyword evidence="1" id="KW-0732">Signal</keyword>
<gene>
    <name evidence="3" type="ORF">HKT17_03045</name>
</gene>
<dbReference type="PANTHER" id="PTHR34386">
    <property type="entry name" value="GLUTAREDOXIN"/>
    <property type="match status" value="1"/>
</dbReference>
<sequence>MLKFLKTLLLVLALSLGKTSFAADFDHSYTAWNSLLAKHVKWLPDNKQTAVDYAGFQKDRQALKTVLNDWSSVSQADFNGFSKNQQMAFLINAYNGFTIELILTKYPKIKSIKEIGGVFSSPWKQEFFTLLGEKRHLDWIEHEQLRPKYKEPRVHAAVNCASIGCPALRNEAFTATKLNAQLDDGMRRFLSDPSRNRVKNGELQVSPIFKWFAEDFEKGHQGFKEVKDVFAKWAKDMGPTPEIVDRIASKSLPVAYTEYDWSLNDIQR</sequence>
<dbReference type="PANTHER" id="PTHR34386:SF1">
    <property type="entry name" value="GLUTAREDOXIN-LIKE PROTEIN NRDH"/>
    <property type="match status" value="1"/>
</dbReference>
<name>A0ABX6N2Z6_9BURK</name>
<feature type="chain" id="PRO_5047309531" evidence="1">
    <location>
        <begin position="23"/>
        <end position="268"/>
    </location>
</feature>
<evidence type="ECO:0000313" key="3">
    <source>
        <dbReference type="EMBL" id="QJR28756.1"/>
    </source>
</evidence>
<feature type="domain" description="DUF547" evidence="2">
    <location>
        <begin position="80"/>
        <end position="190"/>
    </location>
</feature>
<dbReference type="Proteomes" id="UP000501130">
    <property type="component" value="Chromosome"/>
</dbReference>
<protein>
    <submittedName>
        <fullName evidence="3">DUF547 domain-containing protein</fullName>
    </submittedName>
</protein>
<dbReference type="RefSeq" id="WP_171097734.1">
    <property type="nucleotide sequence ID" value="NZ_CP053084.1"/>
</dbReference>
<evidence type="ECO:0000313" key="4">
    <source>
        <dbReference type="Proteomes" id="UP000501130"/>
    </source>
</evidence>
<dbReference type="InterPro" id="IPR051548">
    <property type="entry name" value="Grx-like_ET"/>
</dbReference>
<evidence type="ECO:0000259" key="2">
    <source>
        <dbReference type="Pfam" id="PF04784"/>
    </source>
</evidence>
<proteinExistence type="predicted"/>
<reference evidence="3 4" key="1">
    <citation type="submission" date="2020-05" db="EMBL/GenBank/DDBJ databases">
        <title>Compete genome of Limnobacter sp. SAORIC-580.</title>
        <authorList>
            <person name="Song J."/>
            <person name="Cho J.-C."/>
        </authorList>
    </citation>
    <scope>NUCLEOTIDE SEQUENCE [LARGE SCALE GENOMIC DNA]</scope>
    <source>
        <strain evidence="3 4">SAORIC-580</strain>
    </source>
</reference>
<accession>A0ABX6N2Z6</accession>